<keyword evidence="9" id="KW-1185">Reference proteome</keyword>
<dbReference type="Gene3D" id="3.90.79.10">
    <property type="entry name" value="Nucleoside Triphosphate Pyrophosphohydrolase"/>
    <property type="match status" value="1"/>
</dbReference>
<dbReference type="InterPro" id="IPR000086">
    <property type="entry name" value="NUDIX_hydrolase_dom"/>
</dbReference>
<dbReference type="PROSITE" id="PS00893">
    <property type="entry name" value="NUDIX_BOX"/>
    <property type="match status" value="1"/>
</dbReference>
<dbReference type="EC" id="3.6.1.27" evidence="2"/>
<dbReference type="Proteomes" id="UP000594034">
    <property type="component" value="Chromosome"/>
</dbReference>
<sequence>MGTFILCEKHPVRFWLIWSLLLLAFGSRAEGPVAAICVVQHQGKVLMVQDRVSDRFGITGGYIDGGETPEQAAVRELHEETGLVGEVLSHLGRIEHSRTEVFACRTREPLQVTADGAVNLLGAPNLGGEILSARLVNLTAPDVALRFPEHADWLLAHLPGQSDSAITELSDFSQQGMLLHRAELPWLRLLQHGLEPISPLLAAANLFGEQALYLILLPLLLPWLGWQRLRGLLFALGTLALAITLLKISIGWPRPFHLDPALASQASSGFGMPSGHTATALLFWGLLLQGWPRCRHPMLWASLIALLTGLARIRLGVHFPSDVAGGMLLGAALLSQSERLARLAERPRAWWALSLLAMLAAWPTQIPALAALASLGVGISLGQSLPLQRQSGAHLLLALLALTGSLLCGLLMWQLPYLLGSTLLILSLQWLALLLLGLWLSAGIWWCLTLPLFGREEHERQEA</sequence>
<dbReference type="GO" id="GO:0050380">
    <property type="term" value="F:undecaprenyl-diphosphatase activity"/>
    <property type="evidence" value="ECO:0007669"/>
    <property type="project" value="UniProtKB-EC"/>
</dbReference>
<protein>
    <recommendedName>
        <fullName evidence="2">undecaprenyl-diphosphate phosphatase</fullName>
        <ecNumber evidence="2">3.6.1.27</ecNumber>
    </recommendedName>
    <alternativeName>
        <fullName evidence="4">Undecaprenyl pyrophosphate phosphatase</fullName>
    </alternativeName>
</protein>
<keyword evidence="6" id="KW-0812">Transmembrane</keyword>
<evidence type="ECO:0000259" key="7">
    <source>
        <dbReference type="PROSITE" id="PS51462"/>
    </source>
</evidence>
<dbReference type="PRINTS" id="PR00502">
    <property type="entry name" value="NUDIXFAMILY"/>
</dbReference>
<evidence type="ECO:0000256" key="1">
    <source>
        <dbReference type="ARBA" id="ARBA00001946"/>
    </source>
</evidence>
<dbReference type="SUPFAM" id="SSF48317">
    <property type="entry name" value="Acid phosphatase/Vanadium-dependent haloperoxidase"/>
    <property type="match status" value="1"/>
</dbReference>
<evidence type="ECO:0000256" key="3">
    <source>
        <dbReference type="ARBA" id="ARBA00022801"/>
    </source>
</evidence>
<dbReference type="PANTHER" id="PTHR14969:SF13">
    <property type="entry name" value="AT30094P"/>
    <property type="match status" value="1"/>
</dbReference>
<evidence type="ECO:0000313" key="9">
    <source>
        <dbReference type="Proteomes" id="UP000594034"/>
    </source>
</evidence>
<accession>A0A5J6WXT8</accession>
<feature type="transmembrane region" description="Helical" evidence="6">
    <location>
        <begin position="349"/>
        <end position="381"/>
    </location>
</feature>
<dbReference type="AlphaFoldDB" id="A0A5J6WXT8"/>
<feature type="transmembrane region" description="Helical" evidence="6">
    <location>
        <begin position="270"/>
        <end position="287"/>
    </location>
</feature>
<evidence type="ECO:0000256" key="5">
    <source>
        <dbReference type="ARBA" id="ARBA00047594"/>
    </source>
</evidence>
<organism evidence="8 9">
    <name type="scientific">Aeromonas simiae</name>
    <dbReference type="NCBI Taxonomy" id="218936"/>
    <lineage>
        <taxon>Bacteria</taxon>
        <taxon>Pseudomonadati</taxon>
        <taxon>Pseudomonadota</taxon>
        <taxon>Gammaproteobacteria</taxon>
        <taxon>Aeromonadales</taxon>
        <taxon>Aeromonadaceae</taxon>
        <taxon>Aeromonas</taxon>
    </lineage>
</organism>
<dbReference type="InterPro" id="IPR020476">
    <property type="entry name" value="Nudix_hydrolase"/>
</dbReference>
<dbReference type="Gene3D" id="1.20.144.10">
    <property type="entry name" value="Phosphatidic acid phosphatase type 2/haloperoxidase"/>
    <property type="match status" value="1"/>
</dbReference>
<dbReference type="InterPro" id="IPR020084">
    <property type="entry name" value="NUDIX_hydrolase_CS"/>
</dbReference>
<feature type="transmembrane region" description="Helical" evidence="6">
    <location>
        <begin position="427"/>
        <end position="453"/>
    </location>
</feature>
<dbReference type="Pfam" id="PF01569">
    <property type="entry name" value="PAP2"/>
    <property type="match status" value="1"/>
</dbReference>
<feature type="domain" description="Nudix hydrolase" evidence="7">
    <location>
        <begin position="29"/>
        <end position="203"/>
    </location>
</feature>
<evidence type="ECO:0000256" key="4">
    <source>
        <dbReference type="ARBA" id="ARBA00032707"/>
    </source>
</evidence>
<dbReference type="CDD" id="cd02883">
    <property type="entry name" value="NUDIX_Hydrolase"/>
    <property type="match status" value="1"/>
</dbReference>
<evidence type="ECO:0000256" key="2">
    <source>
        <dbReference type="ARBA" id="ARBA00012374"/>
    </source>
</evidence>
<dbReference type="PANTHER" id="PTHR14969">
    <property type="entry name" value="SPHINGOSINE-1-PHOSPHATE PHOSPHOHYDROLASE"/>
    <property type="match status" value="1"/>
</dbReference>
<dbReference type="InterPro" id="IPR036938">
    <property type="entry name" value="PAP2/HPO_sf"/>
</dbReference>
<dbReference type="PROSITE" id="PS51462">
    <property type="entry name" value="NUDIX"/>
    <property type="match status" value="1"/>
</dbReference>
<gene>
    <name evidence="8" type="ORF">FE240_15380</name>
</gene>
<dbReference type="InterPro" id="IPR015797">
    <property type="entry name" value="NUDIX_hydrolase-like_dom_sf"/>
</dbReference>
<feature type="transmembrane region" description="Helical" evidence="6">
    <location>
        <begin position="200"/>
        <end position="224"/>
    </location>
</feature>
<feature type="transmembrane region" description="Helical" evidence="6">
    <location>
        <begin position="393"/>
        <end position="415"/>
    </location>
</feature>
<keyword evidence="6" id="KW-1133">Transmembrane helix</keyword>
<evidence type="ECO:0000313" key="8">
    <source>
        <dbReference type="EMBL" id="QFI55946.1"/>
    </source>
</evidence>
<dbReference type="CDD" id="cd01610">
    <property type="entry name" value="PAP2_like"/>
    <property type="match status" value="1"/>
</dbReference>
<dbReference type="Pfam" id="PF00293">
    <property type="entry name" value="NUDIX"/>
    <property type="match status" value="1"/>
</dbReference>
<name>A0A5J6WXT8_9GAMM</name>
<comment type="cofactor">
    <cofactor evidence="1">
        <name>Mg(2+)</name>
        <dbReference type="ChEBI" id="CHEBI:18420"/>
    </cofactor>
</comment>
<reference evidence="8 9" key="1">
    <citation type="submission" date="2019-05" db="EMBL/GenBank/DDBJ databases">
        <title>OXA-830, a novel chromosomally encoded expanded-spectrum class D beta-lactamase in Aeromonas simiae.</title>
        <authorList>
            <person name="Zhou W."/>
            <person name="Chen Q."/>
        </authorList>
    </citation>
    <scope>NUCLEOTIDE SEQUENCE [LARGE SCALE GENOMIC DNA]</scope>
    <source>
        <strain evidence="8 9">A6</strain>
    </source>
</reference>
<dbReference type="SUPFAM" id="SSF55811">
    <property type="entry name" value="Nudix"/>
    <property type="match status" value="1"/>
</dbReference>
<proteinExistence type="predicted"/>
<evidence type="ECO:0000256" key="6">
    <source>
        <dbReference type="SAM" id="Phobius"/>
    </source>
</evidence>
<comment type="catalytic activity">
    <reaction evidence="5">
        <text>di-trans,octa-cis-undecaprenyl diphosphate + H2O = di-trans,octa-cis-undecaprenyl phosphate + phosphate + H(+)</text>
        <dbReference type="Rhea" id="RHEA:28094"/>
        <dbReference type="ChEBI" id="CHEBI:15377"/>
        <dbReference type="ChEBI" id="CHEBI:15378"/>
        <dbReference type="ChEBI" id="CHEBI:43474"/>
        <dbReference type="ChEBI" id="CHEBI:58405"/>
        <dbReference type="ChEBI" id="CHEBI:60392"/>
        <dbReference type="EC" id="3.6.1.27"/>
    </reaction>
</comment>
<dbReference type="InterPro" id="IPR000326">
    <property type="entry name" value="PAP2/HPO"/>
</dbReference>
<keyword evidence="6" id="KW-0472">Membrane</keyword>
<keyword evidence="3" id="KW-0378">Hydrolase</keyword>
<dbReference type="KEGG" id="asim:FE240_15380"/>
<feature type="transmembrane region" description="Helical" evidence="6">
    <location>
        <begin position="299"/>
        <end position="319"/>
    </location>
</feature>
<feature type="transmembrane region" description="Helical" evidence="6">
    <location>
        <begin position="231"/>
        <end position="250"/>
    </location>
</feature>
<dbReference type="SMART" id="SM00014">
    <property type="entry name" value="acidPPc"/>
    <property type="match status" value="1"/>
</dbReference>
<dbReference type="EMBL" id="CP040449">
    <property type="protein sequence ID" value="QFI55946.1"/>
    <property type="molecule type" value="Genomic_DNA"/>
</dbReference>